<dbReference type="GO" id="GO:0042597">
    <property type="term" value="C:periplasmic space"/>
    <property type="evidence" value="ECO:0007669"/>
    <property type="project" value="UniProtKB-SubCell"/>
</dbReference>
<dbReference type="Proteomes" id="UP000309061">
    <property type="component" value="Chromosome"/>
</dbReference>
<dbReference type="KEGG" id="mhey:H2LOC_007020"/>
<evidence type="ECO:0000259" key="7">
    <source>
        <dbReference type="Pfam" id="PF16822"/>
    </source>
</evidence>
<protein>
    <submittedName>
        <fullName evidence="8">Cell division protein FtsQ</fullName>
    </submittedName>
</protein>
<dbReference type="InterPro" id="IPR031811">
    <property type="entry name" value="ALGX/ALGJ_SGNH-like"/>
</dbReference>
<dbReference type="OrthoDB" id="5243588at2"/>
<evidence type="ECO:0000256" key="3">
    <source>
        <dbReference type="ARBA" id="ARBA00022679"/>
    </source>
</evidence>
<proteinExistence type="predicted"/>
<dbReference type="GO" id="GO:0051301">
    <property type="term" value="P:cell division"/>
    <property type="evidence" value="ECO:0007669"/>
    <property type="project" value="UniProtKB-KW"/>
</dbReference>
<evidence type="ECO:0000256" key="4">
    <source>
        <dbReference type="ARBA" id="ARBA00022729"/>
    </source>
</evidence>
<accession>A0A6B8KAU1</accession>
<reference evidence="8 9" key="1">
    <citation type="submission" date="2019-11" db="EMBL/GenBank/DDBJ databases">
        <title>The genome sequence of Methylocystis heyeri.</title>
        <authorList>
            <person name="Oshkin I.Y."/>
            <person name="Miroshnikov K."/>
            <person name="Dedysh S.N."/>
        </authorList>
    </citation>
    <scope>NUCLEOTIDE SEQUENCE [LARGE SCALE GENOMIC DNA]</scope>
    <source>
        <strain evidence="8 9">H2</strain>
    </source>
</reference>
<keyword evidence="3" id="KW-0808">Transferase</keyword>
<name>A0A6B8KAU1_9HYPH</name>
<dbReference type="EMBL" id="CP046052">
    <property type="protein sequence ID" value="QGM45464.1"/>
    <property type="molecule type" value="Genomic_DNA"/>
</dbReference>
<organism evidence="8 9">
    <name type="scientific">Methylocystis heyeri</name>
    <dbReference type="NCBI Taxonomy" id="391905"/>
    <lineage>
        <taxon>Bacteria</taxon>
        <taxon>Pseudomonadati</taxon>
        <taxon>Pseudomonadota</taxon>
        <taxon>Alphaproteobacteria</taxon>
        <taxon>Hyphomicrobiales</taxon>
        <taxon>Methylocystaceae</taxon>
        <taxon>Methylocystis</taxon>
    </lineage>
</organism>
<evidence type="ECO:0000256" key="2">
    <source>
        <dbReference type="ARBA" id="ARBA00005182"/>
    </source>
</evidence>
<keyword evidence="5" id="KW-0574">Periplasm</keyword>
<keyword evidence="6" id="KW-0016">Alginate biosynthesis</keyword>
<dbReference type="AlphaFoldDB" id="A0A6B8KAU1"/>
<comment type="pathway">
    <text evidence="2">Glycan biosynthesis; alginate biosynthesis.</text>
</comment>
<evidence type="ECO:0000256" key="1">
    <source>
        <dbReference type="ARBA" id="ARBA00004418"/>
    </source>
</evidence>
<keyword evidence="8" id="KW-0131">Cell cycle</keyword>
<dbReference type="UniPathway" id="UPA00286"/>
<sequence>MARRSRSMSARLQGLFLIALLIVGAWQGSAALATNVAERRLARIANLQALFDGRAARTVNFIEAHYLPADGALRMIGGILRWRVFRSGGPQVDVGCDDWLFFKEELRNWPDAEAHMRERVAGLGRIAARLAGDGIQLVVAPVPDKARVEAGALCGSHRTAQADQRYGALMRLLRDQGIATVELLAPLAAARAREPMFYRTDTHWNQTGAAIASKSVAEAVTAPIERRFGFHTEKATVETDWPGDLLRLMSLDATPDIWLKLRPRPDRQLVERTVATQRAESVGLLDEDPGDRIVLLGSSYALNANFHGRLQEYLRAPVDNLAEAGGGFAGSANHYFRGARFSETPPRLIIWEFPERALSPPLNADDRALLEFFQR</sequence>
<comment type="subcellular location">
    <subcellularLocation>
        <location evidence="1">Periplasm</location>
    </subcellularLocation>
</comment>
<keyword evidence="9" id="KW-1185">Reference proteome</keyword>
<gene>
    <name evidence="8" type="ORF">H2LOC_007020</name>
</gene>
<evidence type="ECO:0000313" key="9">
    <source>
        <dbReference type="Proteomes" id="UP000309061"/>
    </source>
</evidence>
<keyword evidence="4" id="KW-0732">Signal</keyword>
<keyword evidence="8" id="KW-0132">Cell division</keyword>
<evidence type="ECO:0000313" key="8">
    <source>
        <dbReference type="EMBL" id="QGM45464.1"/>
    </source>
</evidence>
<evidence type="ECO:0000256" key="5">
    <source>
        <dbReference type="ARBA" id="ARBA00022764"/>
    </source>
</evidence>
<dbReference type="Pfam" id="PF16822">
    <property type="entry name" value="ALGX"/>
    <property type="match status" value="1"/>
</dbReference>
<evidence type="ECO:0000256" key="6">
    <source>
        <dbReference type="ARBA" id="ARBA00022841"/>
    </source>
</evidence>
<feature type="domain" description="AlgX/AlgJ SGNH hydrolase-like" evidence="7">
    <location>
        <begin position="92"/>
        <end position="355"/>
    </location>
</feature>
<dbReference type="GO" id="GO:0042121">
    <property type="term" value="P:alginic acid biosynthetic process"/>
    <property type="evidence" value="ECO:0007669"/>
    <property type="project" value="UniProtKB-UniPathway"/>
</dbReference>
<dbReference type="GO" id="GO:0016740">
    <property type="term" value="F:transferase activity"/>
    <property type="evidence" value="ECO:0007669"/>
    <property type="project" value="UniProtKB-KW"/>
</dbReference>